<feature type="compositionally biased region" description="Gly residues" evidence="1">
    <location>
        <begin position="72"/>
        <end position="83"/>
    </location>
</feature>
<evidence type="ECO:0000313" key="2">
    <source>
        <dbReference type="EMBL" id="THU77880.1"/>
    </source>
</evidence>
<feature type="compositionally biased region" description="Polar residues" evidence="1">
    <location>
        <begin position="280"/>
        <end position="292"/>
    </location>
</feature>
<reference evidence="2 3" key="1">
    <citation type="journal article" date="2019" name="Nat. Ecol. Evol.">
        <title>Megaphylogeny resolves global patterns of mushroom evolution.</title>
        <authorList>
            <person name="Varga T."/>
            <person name="Krizsan K."/>
            <person name="Foldi C."/>
            <person name="Dima B."/>
            <person name="Sanchez-Garcia M."/>
            <person name="Sanchez-Ramirez S."/>
            <person name="Szollosi G.J."/>
            <person name="Szarkandi J.G."/>
            <person name="Papp V."/>
            <person name="Albert L."/>
            <person name="Andreopoulos W."/>
            <person name="Angelini C."/>
            <person name="Antonin V."/>
            <person name="Barry K.W."/>
            <person name="Bougher N.L."/>
            <person name="Buchanan P."/>
            <person name="Buyck B."/>
            <person name="Bense V."/>
            <person name="Catcheside P."/>
            <person name="Chovatia M."/>
            <person name="Cooper J."/>
            <person name="Damon W."/>
            <person name="Desjardin D."/>
            <person name="Finy P."/>
            <person name="Geml J."/>
            <person name="Haridas S."/>
            <person name="Hughes K."/>
            <person name="Justo A."/>
            <person name="Karasinski D."/>
            <person name="Kautmanova I."/>
            <person name="Kiss B."/>
            <person name="Kocsube S."/>
            <person name="Kotiranta H."/>
            <person name="LaButti K.M."/>
            <person name="Lechner B.E."/>
            <person name="Liimatainen K."/>
            <person name="Lipzen A."/>
            <person name="Lukacs Z."/>
            <person name="Mihaltcheva S."/>
            <person name="Morgado L.N."/>
            <person name="Niskanen T."/>
            <person name="Noordeloos M.E."/>
            <person name="Ohm R.A."/>
            <person name="Ortiz-Santana B."/>
            <person name="Ovrebo C."/>
            <person name="Racz N."/>
            <person name="Riley R."/>
            <person name="Savchenko A."/>
            <person name="Shiryaev A."/>
            <person name="Soop K."/>
            <person name="Spirin V."/>
            <person name="Szebenyi C."/>
            <person name="Tomsovsky M."/>
            <person name="Tulloss R.E."/>
            <person name="Uehling J."/>
            <person name="Grigoriev I.V."/>
            <person name="Vagvolgyi C."/>
            <person name="Papp T."/>
            <person name="Martin F.M."/>
            <person name="Miettinen O."/>
            <person name="Hibbett D.S."/>
            <person name="Nagy L.G."/>
        </authorList>
    </citation>
    <scope>NUCLEOTIDE SEQUENCE [LARGE SCALE GENOMIC DNA]</scope>
    <source>
        <strain evidence="2 3">CBS 962.96</strain>
    </source>
</reference>
<sequence length="404" mass="42929">MDSLPTENVLPLTHMFKRSLSEPASGKRVPYTTPGSEEEGFTEQEQAGEQGNPSNVVLSVGPGTIDFYTDRGSGGGGSGGGNGQESSSSTTGSVWPSLSPLSVPAHAASVPEAHPSPRAVPPNTQRAYTHPDLHLQAHINRPFQPSITHPQSYAPFASSPLSLSPGSISPPLTSSSFPSVSSLSPISPPTIQYGFPSTTTVPYTGGQIHELNQSQYHYPVVHGHQHHHQPGHVDNQDHIGRRLLSVNPMSKVDLLPGPLPGSIDSSMSEMGFPGPGQGAGQSTRTIRTSVSHSHLRGSYREDYQIPHQRPPLTPSPRSPSTPELQQQQQNARSKQETAFSQNRNQGGFPSYAHTSSFSFPRRGSIAFPIGSSSTSRPSDSDIGTMGSSVTGGGKTSKIHDFSRC</sequence>
<proteinExistence type="predicted"/>
<keyword evidence="3" id="KW-1185">Reference proteome</keyword>
<name>A0A4S8KQG2_DENBC</name>
<evidence type="ECO:0000313" key="3">
    <source>
        <dbReference type="Proteomes" id="UP000297245"/>
    </source>
</evidence>
<gene>
    <name evidence="2" type="ORF">K435DRAFT_73530</name>
</gene>
<dbReference type="EMBL" id="ML180318">
    <property type="protein sequence ID" value="THU77880.1"/>
    <property type="molecule type" value="Genomic_DNA"/>
</dbReference>
<evidence type="ECO:0000256" key="1">
    <source>
        <dbReference type="SAM" id="MobiDB-lite"/>
    </source>
</evidence>
<feature type="region of interest" description="Disordered" evidence="1">
    <location>
        <begin position="19"/>
        <end position="126"/>
    </location>
</feature>
<feature type="region of interest" description="Disordered" evidence="1">
    <location>
        <begin position="159"/>
        <end position="183"/>
    </location>
</feature>
<feature type="compositionally biased region" description="Pro residues" evidence="1">
    <location>
        <begin position="308"/>
        <end position="319"/>
    </location>
</feature>
<dbReference type="AlphaFoldDB" id="A0A4S8KQG2"/>
<protein>
    <submittedName>
        <fullName evidence="2">Uncharacterized protein</fullName>
    </submittedName>
</protein>
<feature type="compositionally biased region" description="Polar residues" evidence="1">
    <location>
        <begin position="323"/>
        <end position="358"/>
    </location>
</feature>
<feature type="compositionally biased region" description="Low complexity" evidence="1">
    <location>
        <begin position="368"/>
        <end position="388"/>
    </location>
</feature>
<feature type="region of interest" description="Disordered" evidence="1">
    <location>
        <begin position="258"/>
        <end position="404"/>
    </location>
</feature>
<dbReference type="Proteomes" id="UP000297245">
    <property type="component" value="Unassembled WGS sequence"/>
</dbReference>
<feature type="compositionally biased region" description="Polar residues" evidence="1">
    <location>
        <begin position="43"/>
        <end position="57"/>
    </location>
</feature>
<organism evidence="2 3">
    <name type="scientific">Dendrothele bispora (strain CBS 962.96)</name>
    <dbReference type="NCBI Taxonomy" id="1314807"/>
    <lineage>
        <taxon>Eukaryota</taxon>
        <taxon>Fungi</taxon>
        <taxon>Dikarya</taxon>
        <taxon>Basidiomycota</taxon>
        <taxon>Agaricomycotina</taxon>
        <taxon>Agaricomycetes</taxon>
        <taxon>Agaricomycetidae</taxon>
        <taxon>Agaricales</taxon>
        <taxon>Agaricales incertae sedis</taxon>
        <taxon>Dendrothele</taxon>
    </lineage>
</organism>
<feature type="compositionally biased region" description="Low complexity" evidence="1">
    <location>
        <begin position="84"/>
        <end position="104"/>
    </location>
</feature>
<accession>A0A4S8KQG2</accession>